<accession>A0A5D3FXL2</accession>
<reference evidence="2 3" key="1">
    <citation type="submission" date="2019-08" db="EMBL/GenBank/DDBJ databases">
        <title>Actinomadura sp. nov. CYP1-5 isolated from mountain soil.</title>
        <authorList>
            <person name="Songsumanus A."/>
            <person name="Kuncharoen N."/>
            <person name="Kudo T."/>
            <person name="Yuki M."/>
            <person name="Igarashi Y."/>
            <person name="Tanasupawat S."/>
        </authorList>
    </citation>
    <scope>NUCLEOTIDE SEQUENCE [LARGE SCALE GENOMIC DNA]</scope>
    <source>
        <strain evidence="2 3">CYP1-5</strain>
    </source>
</reference>
<evidence type="ECO:0000313" key="2">
    <source>
        <dbReference type="EMBL" id="TYK53061.1"/>
    </source>
</evidence>
<sequence>MAEPSHCVMLLSSATTTLLCPHRRRTRRRRALAHLSRENQRLRGPGGELGEVLEEVTRELGVEQRLARADAPAWAAAALTAGDEFVLDTPATPPAVWGRGEAVGWAEGESLMLVGPPGVGKTTLVVQLVAARLGLVKTVLGLPVQAGARRVLYLALDRPRRSPAPWPASCTTSTARPWAEVWWCGRDHRRPTWPAPRACSPGCASTPAPTQSSSTPSKTPC</sequence>
<dbReference type="Proteomes" id="UP000323505">
    <property type="component" value="Unassembled WGS sequence"/>
</dbReference>
<proteinExistence type="predicted"/>
<keyword evidence="3" id="KW-1185">Reference proteome</keyword>
<name>A0A5D3FXL2_9ACTN</name>
<gene>
    <name evidence="2" type="ORF">FXF68_04830</name>
</gene>
<feature type="region of interest" description="Disordered" evidence="1">
    <location>
        <begin position="194"/>
        <end position="221"/>
    </location>
</feature>
<evidence type="ECO:0000256" key="1">
    <source>
        <dbReference type="SAM" id="MobiDB-lite"/>
    </source>
</evidence>
<evidence type="ECO:0000313" key="3">
    <source>
        <dbReference type="Proteomes" id="UP000323505"/>
    </source>
</evidence>
<comment type="caution">
    <text evidence="2">The sequence shown here is derived from an EMBL/GenBank/DDBJ whole genome shotgun (WGS) entry which is preliminary data.</text>
</comment>
<feature type="compositionally biased region" description="Low complexity" evidence="1">
    <location>
        <begin position="205"/>
        <end position="221"/>
    </location>
</feature>
<dbReference type="Pfam" id="PF13481">
    <property type="entry name" value="AAA_25"/>
    <property type="match status" value="1"/>
</dbReference>
<protein>
    <submittedName>
        <fullName evidence="2">AAA family ATPase</fullName>
    </submittedName>
</protein>
<organism evidence="2 3">
    <name type="scientific">Actinomadura decatromicini</name>
    <dbReference type="NCBI Taxonomy" id="2604572"/>
    <lineage>
        <taxon>Bacteria</taxon>
        <taxon>Bacillati</taxon>
        <taxon>Actinomycetota</taxon>
        <taxon>Actinomycetes</taxon>
        <taxon>Streptosporangiales</taxon>
        <taxon>Thermomonosporaceae</taxon>
        <taxon>Actinomadura</taxon>
    </lineage>
</organism>
<dbReference type="Gene3D" id="3.40.50.300">
    <property type="entry name" value="P-loop containing nucleotide triphosphate hydrolases"/>
    <property type="match status" value="1"/>
</dbReference>
<dbReference type="InterPro" id="IPR027417">
    <property type="entry name" value="P-loop_NTPase"/>
</dbReference>
<dbReference type="EMBL" id="VSRQ01000001">
    <property type="protein sequence ID" value="TYK53061.1"/>
    <property type="molecule type" value="Genomic_DNA"/>
</dbReference>
<dbReference type="AlphaFoldDB" id="A0A5D3FXL2"/>
<dbReference type="SUPFAM" id="SSF52540">
    <property type="entry name" value="P-loop containing nucleoside triphosphate hydrolases"/>
    <property type="match status" value="1"/>
</dbReference>